<comment type="similarity">
    <text evidence="1 7">Belongs to the DeoC/FbaB aldolase family. DeoC type 1 subfamily.</text>
</comment>
<evidence type="ECO:0000313" key="9">
    <source>
        <dbReference type="Proteomes" id="UP000008457"/>
    </source>
</evidence>
<dbReference type="SUPFAM" id="SSF51569">
    <property type="entry name" value="Aldolase"/>
    <property type="match status" value="1"/>
</dbReference>
<dbReference type="HAMAP" id="MF_00114">
    <property type="entry name" value="DeoC_type1"/>
    <property type="match status" value="1"/>
</dbReference>
<dbReference type="PIRSF" id="PIRSF001357">
    <property type="entry name" value="DeoC"/>
    <property type="match status" value="1"/>
</dbReference>
<feature type="active site" description="Proton donor/acceptor" evidence="7">
    <location>
        <position position="187"/>
    </location>
</feature>
<evidence type="ECO:0000256" key="2">
    <source>
        <dbReference type="ARBA" id="ARBA00022490"/>
    </source>
</evidence>
<sequence>MLLTVKDIAKMIDHSLLKPELTIKDVIEGCNVAKLYDVAAVCVRPCDVKLAKEQLEGSSIKIAAVIGFPHGSNKTDIKVFEANTAIDEGATELDMVLNIGRLRSLDFEYVEHDIRAVTDAAHARNAIVKVILENCYLTDELKEQACRIAERAGADYVKTSTGYGSGGATLDDVRLMKRTVTQNVRIKAAGGIRTLDALLAFKKAGVERIGATATSVIMEEAIRRQNNGTLEY</sequence>
<dbReference type="Gene3D" id="3.20.20.70">
    <property type="entry name" value="Aldolase class I"/>
    <property type="match status" value="1"/>
</dbReference>
<dbReference type="UniPathway" id="UPA00002">
    <property type="reaction ID" value="UER00468"/>
</dbReference>
<keyword evidence="4 7" id="KW-0704">Schiff base</keyword>
<organism evidence="8 9">
    <name type="scientific">Mahella australiensis (strain DSM 15567 / CIP 107919 / 50-1 BON)</name>
    <dbReference type="NCBI Taxonomy" id="697281"/>
    <lineage>
        <taxon>Bacteria</taxon>
        <taxon>Bacillati</taxon>
        <taxon>Bacillota</taxon>
        <taxon>Clostridia</taxon>
        <taxon>Thermoanaerobacterales</taxon>
        <taxon>Thermoanaerobacterales Family IV. Incertae Sedis</taxon>
        <taxon>Mahella</taxon>
    </lineage>
</organism>
<accession>F4A0U0</accession>
<proteinExistence type="inferred from homology"/>
<dbReference type="RefSeq" id="WP_013781414.1">
    <property type="nucleotide sequence ID" value="NC_015520.1"/>
</dbReference>
<dbReference type="GO" id="GO:0005737">
    <property type="term" value="C:cytoplasm"/>
    <property type="evidence" value="ECO:0007669"/>
    <property type="project" value="UniProtKB-SubCell"/>
</dbReference>
<comment type="function">
    <text evidence="6 7">Catalyzes a reversible aldol reaction between acetaldehyde and D-glyceraldehyde 3-phosphate to generate 2-deoxy-D-ribose 5-phosphate.</text>
</comment>
<comment type="pathway">
    <text evidence="7">Carbohydrate degradation; 2-deoxy-D-ribose 1-phosphate degradation; D-glyceraldehyde 3-phosphate and acetaldehyde from 2-deoxy-alpha-D-ribose 1-phosphate: step 2/2.</text>
</comment>
<dbReference type="CDD" id="cd00959">
    <property type="entry name" value="DeoC"/>
    <property type="match status" value="1"/>
</dbReference>
<keyword evidence="2 7" id="KW-0963">Cytoplasm</keyword>
<keyword evidence="9" id="KW-1185">Reference proteome</keyword>
<dbReference type="GO" id="GO:0006018">
    <property type="term" value="P:2-deoxyribose 1-phosphate catabolic process"/>
    <property type="evidence" value="ECO:0007669"/>
    <property type="project" value="UniProtKB-UniRule"/>
</dbReference>
<dbReference type="HOGENOM" id="CLU_053595_0_2_9"/>
<reference evidence="9" key="1">
    <citation type="submission" date="2010-11" db="EMBL/GenBank/DDBJ databases">
        <title>The complete genome of Mahella australiensis DSM 15567.</title>
        <authorList>
            <consortium name="US DOE Joint Genome Institute (JGI-PGF)"/>
            <person name="Lucas S."/>
            <person name="Copeland A."/>
            <person name="Lapidus A."/>
            <person name="Bruce D."/>
            <person name="Goodwin L."/>
            <person name="Pitluck S."/>
            <person name="Kyrpides N."/>
            <person name="Mavromatis K."/>
            <person name="Pagani I."/>
            <person name="Ivanova N."/>
            <person name="Teshima H."/>
            <person name="Brettin T."/>
            <person name="Detter J.C."/>
            <person name="Han C."/>
            <person name="Tapia R."/>
            <person name="Land M."/>
            <person name="Hauser L."/>
            <person name="Markowitz V."/>
            <person name="Cheng J.-F."/>
            <person name="Hugenholtz P."/>
            <person name="Woyke T."/>
            <person name="Wu D."/>
            <person name="Spring S."/>
            <person name="Pukall R."/>
            <person name="Steenblock K."/>
            <person name="Schneider S."/>
            <person name="Klenk H.-P."/>
            <person name="Eisen J.A."/>
        </authorList>
    </citation>
    <scope>NUCLEOTIDE SEQUENCE [LARGE SCALE GENOMIC DNA]</scope>
    <source>
        <strain evidence="9">DSM 15567 / CIP 107919 / 50-1 BON</strain>
    </source>
</reference>
<dbReference type="GO" id="GO:0004139">
    <property type="term" value="F:deoxyribose-phosphate aldolase activity"/>
    <property type="evidence" value="ECO:0007669"/>
    <property type="project" value="UniProtKB-UniRule"/>
</dbReference>
<protein>
    <recommendedName>
        <fullName evidence="7">Deoxyribose-phosphate aldolase</fullName>
        <shortName evidence="7">DERA</shortName>
        <ecNumber evidence="7">4.1.2.4</ecNumber>
    </recommendedName>
    <alternativeName>
        <fullName evidence="7">2-deoxy-D-ribose 5-phosphate aldolase</fullName>
    </alternativeName>
    <alternativeName>
        <fullName evidence="7">Phosphodeoxyriboaldolase</fullName>
        <shortName evidence="7">Deoxyriboaldolase</shortName>
    </alternativeName>
</protein>
<dbReference type="InterPro" id="IPR011343">
    <property type="entry name" value="DeoC"/>
</dbReference>
<dbReference type="InterPro" id="IPR028581">
    <property type="entry name" value="DeoC_typeI"/>
</dbReference>
<dbReference type="InterPro" id="IPR002915">
    <property type="entry name" value="DeoC/FbaB/LacD_aldolase"/>
</dbReference>
<keyword evidence="3 7" id="KW-0456">Lyase</keyword>
<evidence type="ECO:0000256" key="6">
    <source>
        <dbReference type="ARBA" id="ARBA00056337"/>
    </source>
</evidence>
<dbReference type="EC" id="4.1.2.4" evidence="7"/>
<evidence type="ECO:0000256" key="3">
    <source>
        <dbReference type="ARBA" id="ARBA00023239"/>
    </source>
</evidence>
<evidence type="ECO:0000256" key="1">
    <source>
        <dbReference type="ARBA" id="ARBA00010936"/>
    </source>
</evidence>
<name>F4A0U0_MAHA5</name>
<dbReference type="InterPro" id="IPR013785">
    <property type="entry name" value="Aldolase_TIM"/>
</dbReference>
<dbReference type="FunFam" id="3.20.20.70:FF:000044">
    <property type="entry name" value="Deoxyribose-phosphate aldolase"/>
    <property type="match status" value="1"/>
</dbReference>
<feature type="active site" description="Schiff-base intermediate with acetaldehyde" evidence="7">
    <location>
        <position position="158"/>
    </location>
</feature>
<dbReference type="AlphaFoldDB" id="F4A0U0"/>
<evidence type="ECO:0000256" key="7">
    <source>
        <dbReference type="HAMAP-Rule" id="MF_00114"/>
    </source>
</evidence>
<dbReference type="Proteomes" id="UP000008457">
    <property type="component" value="Chromosome"/>
</dbReference>
<dbReference type="PANTHER" id="PTHR10889">
    <property type="entry name" value="DEOXYRIBOSE-PHOSPHATE ALDOLASE"/>
    <property type="match status" value="1"/>
</dbReference>
<reference evidence="8 9" key="2">
    <citation type="journal article" date="2011" name="Stand. Genomic Sci.">
        <title>Complete genome sequence of Mahella australiensis type strain (50-1 BON).</title>
        <authorList>
            <person name="Sikorski J."/>
            <person name="Teshima H."/>
            <person name="Nolan M."/>
            <person name="Lucas S."/>
            <person name="Hammon N."/>
            <person name="Deshpande S."/>
            <person name="Cheng J.F."/>
            <person name="Pitluck S."/>
            <person name="Liolios K."/>
            <person name="Pagani I."/>
            <person name="Ivanova N."/>
            <person name="Huntemann M."/>
            <person name="Mavromatis K."/>
            <person name="Ovchinikova G."/>
            <person name="Pati A."/>
            <person name="Tapia R."/>
            <person name="Han C."/>
            <person name="Goodwin L."/>
            <person name="Chen A."/>
            <person name="Palaniappan K."/>
            <person name="Land M."/>
            <person name="Hauser L."/>
            <person name="Ngatchou-Djao O.D."/>
            <person name="Rohde M."/>
            <person name="Pukall R."/>
            <person name="Spring S."/>
            <person name="Abt B."/>
            <person name="Goker M."/>
            <person name="Detter J.C."/>
            <person name="Woyke T."/>
            <person name="Bristow J."/>
            <person name="Markowitz V."/>
            <person name="Hugenholtz P."/>
            <person name="Eisen J.A."/>
            <person name="Kyrpides N.C."/>
            <person name="Klenk H.P."/>
            <person name="Lapidus A."/>
        </authorList>
    </citation>
    <scope>NUCLEOTIDE SEQUENCE [LARGE SCALE GENOMIC DNA]</scope>
    <source>
        <strain evidence="9">DSM 15567 / CIP 107919 / 50-1 BON</strain>
    </source>
</reference>
<dbReference type="PANTHER" id="PTHR10889:SF1">
    <property type="entry name" value="DEOXYRIBOSE-PHOSPHATE ALDOLASE"/>
    <property type="match status" value="1"/>
</dbReference>
<evidence type="ECO:0000256" key="5">
    <source>
        <dbReference type="ARBA" id="ARBA00048791"/>
    </source>
</evidence>
<dbReference type="NCBIfam" id="TIGR00126">
    <property type="entry name" value="deoC"/>
    <property type="match status" value="1"/>
</dbReference>
<evidence type="ECO:0000313" key="8">
    <source>
        <dbReference type="EMBL" id="AEE96986.1"/>
    </source>
</evidence>
<dbReference type="GO" id="GO:0016052">
    <property type="term" value="P:carbohydrate catabolic process"/>
    <property type="evidence" value="ECO:0007669"/>
    <property type="project" value="TreeGrafter"/>
</dbReference>
<feature type="active site" description="Proton donor/acceptor" evidence="7">
    <location>
        <position position="94"/>
    </location>
</feature>
<dbReference type="GO" id="GO:0009264">
    <property type="term" value="P:deoxyribonucleotide catabolic process"/>
    <property type="evidence" value="ECO:0007669"/>
    <property type="project" value="UniProtKB-UniRule"/>
</dbReference>
<dbReference type="Pfam" id="PF01791">
    <property type="entry name" value="DeoC"/>
    <property type="match status" value="1"/>
</dbReference>
<comment type="catalytic activity">
    <reaction evidence="5 7">
        <text>2-deoxy-D-ribose 5-phosphate = D-glyceraldehyde 3-phosphate + acetaldehyde</text>
        <dbReference type="Rhea" id="RHEA:12821"/>
        <dbReference type="ChEBI" id="CHEBI:15343"/>
        <dbReference type="ChEBI" id="CHEBI:59776"/>
        <dbReference type="ChEBI" id="CHEBI:62877"/>
        <dbReference type="EC" id="4.1.2.4"/>
    </reaction>
</comment>
<gene>
    <name evidence="7" type="primary">deoC</name>
    <name evidence="8" type="ordered locus">Mahau_1805</name>
</gene>
<dbReference type="eggNOG" id="COG0274">
    <property type="taxonomic scope" value="Bacteria"/>
</dbReference>
<dbReference type="EMBL" id="CP002360">
    <property type="protein sequence ID" value="AEE96986.1"/>
    <property type="molecule type" value="Genomic_DNA"/>
</dbReference>
<evidence type="ECO:0000256" key="4">
    <source>
        <dbReference type="ARBA" id="ARBA00023270"/>
    </source>
</evidence>
<dbReference type="STRING" id="697281.Mahau_1805"/>
<comment type="subcellular location">
    <subcellularLocation>
        <location evidence="7">Cytoplasm</location>
    </subcellularLocation>
</comment>
<dbReference type="KEGG" id="mas:Mahau_1805"/>
<dbReference type="SMART" id="SM01133">
    <property type="entry name" value="DeoC"/>
    <property type="match status" value="1"/>
</dbReference>